<dbReference type="Proteomes" id="UP001272137">
    <property type="component" value="Unassembled WGS sequence"/>
</dbReference>
<gene>
    <name evidence="1" type="ORF">C7S16_5771</name>
</gene>
<dbReference type="AlphaFoldDB" id="A0AAW9CNC3"/>
<comment type="caution">
    <text evidence="1">The sequence shown here is derived from an EMBL/GenBank/DDBJ whole genome shotgun (WGS) entry which is preliminary data.</text>
</comment>
<dbReference type="EMBL" id="QXCT01000001">
    <property type="protein sequence ID" value="MDW9252134.1"/>
    <property type="molecule type" value="Genomic_DNA"/>
</dbReference>
<name>A0AAW9CNC3_BURTH</name>
<protein>
    <submittedName>
        <fullName evidence="1">Uncharacterized protein</fullName>
    </submittedName>
</protein>
<proteinExistence type="predicted"/>
<accession>A0AAW9CNC3</accession>
<organism evidence="1 2">
    <name type="scientific">Burkholderia thailandensis</name>
    <dbReference type="NCBI Taxonomy" id="57975"/>
    <lineage>
        <taxon>Bacteria</taxon>
        <taxon>Pseudomonadati</taxon>
        <taxon>Pseudomonadota</taxon>
        <taxon>Betaproteobacteria</taxon>
        <taxon>Burkholderiales</taxon>
        <taxon>Burkholderiaceae</taxon>
        <taxon>Burkholderia</taxon>
        <taxon>pseudomallei group</taxon>
    </lineage>
</organism>
<evidence type="ECO:0000313" key="2">
    <source>
        <dbReference type="Proteomes" id="UP001272137"/>
    </source>
</evidence>
<evidence type="ECO:0000313" key="1">
    <source>
        <dbReference type="EMBL" id="MDW9252134.1"/>
    </source>
</evidence>
<sequence>MATADEILDELIDCLRQNRRLFEPTVTMPRAMRQDERRFLQDGAWRGMHRALASFDRRALQKEKPAAI</sequence>
<reference evidence="1" key="1">
    <citation type="submission" date="2018-08" db="EMBL/GenBank/DDBJ databases">
        <title>Identification of Burkholderia cepacia strains that express a Burkholderia pseudomallei-like capsular polysaccharide.</title>
        <authorList>
            <person name="Burtnick M.N."/>
            <person name="Vongsouvath M."/>
            <person name="Newton P."/>
            <person name="Wuthiekanun V."/>
            <person name="Limmathurotsakul D."/>
            <person name="Brett P.J."/>
            <person name="Chantratita N."/>
            <person name="Dance D.A."/>
        </authorList>
    </citation>
    <scope>NUCLEOTIDE SEQUENCE</scope>
    <source>
        <strain evidence="1">SBXCC001</strain>
    </source>
</reference>